<evidence type="ECO:0000256" key="2">
    <source>
        <dbReference type="ARBA" id="ARBA00009046"/>
    </source>
</evidence>
<dbReference type="EMBL" id="FQVK01000035">
    <property type="protein sequence ID" value="SHF39124.1"/>
    <property type="molecule type" value="Genomic_DNA"/>
</dbReference>
<evidence type="ECO:0000256" key="10">
    <source>
        <dbReference type="SAM" id="MobiDB-lite"/>
    </source>
</evidence>
<dbReference type="InterPro" id="IPR006483">
    <property type="entry name" value="CRISPR-assoc_Cas3_HD"/>
</dbReference>
<dbReference type="InterPro" id="IPR050547">
    <property type="entry name" value="DEAD_box_RNA_helicases"/>
</dbReference>
<organism evidence="12 13">
    <name type="scientific">Ruegeria intermedia</name>
    <dbReference type="NCBI Taxonomy" id="996115"/>
    <lineage>
        <taxon>Bacteria</taxon>
        <taxon>Pseudomonadati</taxon>
        <taxon>Pseudomonadota</taxon>
        <taxon>Alphaproteobacteria</taxon>
        <taxon>Rhodobacterales</taxon>
        <taxon>Roseobacteraceae</taxon>
        <taxon>Ruegeria</taxon>
    </lineage>
</organism>
<name>A0A1M5B9D5_9RHOB</name>
<dbReference type="Gene3D" id="1.10.3210.30">
    <property type="match status" value="1"/>
</dbReference>
<dbReference type="SMART" id="SM00487">
    <property type="entry name" value="DEXDc"/>
    <property type="match status" value="1"/>
</dbReference>
<evidence type="ECO:0000256" key="8">
    <source>
        <dbReference type="ARBA" id="ARBA00022840"/>
    </source>
</evidence>
<accession>A0A1M5B9D5</accession>
<dbReference type="GO" id="GO:0003724">
    <property type="term" value="F:RNA helicase activity"/>
    <property type="evidence" value="ECO:0007669"/>
    <property type="project" value="TreeGrafter"/>
</dbReference>
<keyword evidence="6" id="KW-0378">Hydrolase</keyword>
<evidence type="ECO:0000256" key="3">
    <source>
        <dbReference type="ARBA" id="ARBA00022722"/>
    </source>
</evidence>
<dbReference type="GO" id="GO:0046872">
    <property type="term" value="F:metal ion binding"/>
    <property type="evidence" value="ECO:0007669"/>
    <property type="project" value="UniProtKB-KW"/>
</dbReference>
<dbReference type="NCBIfam" id="TIGR01596">
    <property type="entry name" value="cas3_HD"/>
    <property type="match status" value="1"/>
</dbReference>
<dbReference type="GO" id="GO:0051607">
    <property type="term" value="P:defense response to virus"/>
    <property type="evidence" value="ECO:0007669"/>
    <property type="project" value="UniProtKB-KW"/>
</dbReference>
<protein>
    <submittedName>
        <fullName evidence="12">CRISPR-associated helicase, Cas3 family</fullName>
    </submittedName>
</protein>
<dbReference type="GO" id="GO:0016787">
    <property type="term" value="F:hydrolase activity"/>
    <property type="evidence" value="ECO:0007669"/>
    <property type="project" value="UniProtKB-KW"/>
</dbReference>
<feature type="domain" description="HD Cas3-type" evidence="11">
    <location>
        <begin position="17"/>
        <end position="188"/>
    </location>
</feature>
<dbReference type="SUPFAM" id="SSF52540">
    <property type="entry name" value="P-loop containing nucleoside triphosphate hydrolases"/>
    <property type="match status" value="1"/>
</dbReference>
<dbReference type="GO" id="GO:0004518">
    <property type="term" value="F:nuclease activity"/>
    <property type="evidence" value="ECO:0007669"/>
    <property type="project" value="UniProtKB-KW"/>
</dbReference>
<dbReference type="Pfam" id="PF18019">
    <property type="entry name" value="Cas3_HD"/>
    <property type="match status" value="1"/>
</dbReference>
<dbReference type="InterPro" id="IPR001650">
    <property type="entry name" value="Helicase_C-like"/>
</dbReference>
<evidence type="ECO:0000256" key="4">
    <source>
        <dbReference type="ARBA" id="ARBA00022723"/>
    </source>
</evidence>
<dbReference type="Proteomes" id="UP000325134">
    <property type="component" value="Unassembled WGS sequence"/>
</dbReference>
<evidence type="ECO:0000313" key="12">
    <source>
        <dbReference type="EMBL" id="SHF39124.1"/>
    </source>
</evidence>
<dbReference type="AlphaFoldDB" id="A0A1M5B9D5"/>
<dbReference type="GO" id="GO:0003723">
    <property type="term" value="F:RNA binding"/>
    <property type="evidence" value="ECO:0007669"/>
    <property type="project" value="TreeGrafter"/>
</dbReference>
<keyword evidence="13" id="KW-1185">Reference proteome</keyword>
<evidence type="ECO:0000313" key="13">
    <source>
        <dbReference type="Proteomes" id="UP000325134"/>
    </source>
</evidence>
<evidence type="ECO:0000256" key="5">
    <source>
        <dbReference type="ARBA" id="ARBA00022741"/>
    </source>
</evidence>
<gene>
    <name evidence="12" type="ORF">SAMN05444279_1356</name>
</gene>
<dbReference type="PROSITE" id="PS51643">
    <property type="entry name" value="HD_CAS3"/>
    <property type="match status" value="1"/>
</dbReference>
<dbReference type="Gene3D" id="3.40.50.300">
    <property type="entry name" value="P-loop containing nucleotide triphosphate hydrolases"/>
    <property type="match status" value="2"/>
</dbReference>
<dbReference type="Pfam" id="PF00270">
    <property type="entry name" value="DEAD"/>
    <property type="match status" value="1"/>
</dbReference>
<dbReference type="SMART" id="SM00490">
    <property type="entry name" value="HELICc"/>
    <property type="match status" value="1"/>
</dbReference>
<dbReference type="PANTHER" id="PTHR47963:SF9">
    <property type="entry name" value="CRISPR-ASSOCIATED ENDONUCLEASE_HELICASE CAS3"/>
    <property type="match status" value="1"/>
</dbReference>
<evidence type="ECO:0000256" key="1">
    <source>
        <dbReference type="ARBA" id="ARBA00006847"/>
    </source>
</evidence>
<dbReference type="InterPro" id="IPR011545">
    <property type="entry name" value="DEAD/DEAH_box_helicase_dom"/>
</dbReference>
<evidence type="ECO:0000256" key="7">
    <source>
        <dbReference type="ARBA" id="ARBA00022806"/>
    </source>
</evidence>
<dbReference type="GO" id="GO:0005524">
    <property type="term" value="F:ATP binding"/>
    <property type="evidence" value="ECO:0007669"/>
    <property type="project" value="UniProtKB-KW"/>
</dbReference>
<dbReference type="CDD" id="cd09641">
    <property type="entry name" value="Cas3''_I"/>
    <property type="match status" value="1"/>
</dbReference>
<dbReference type="NCBIfam" id="TIGR01587">
    <property type="entry name" value="cas3_core"/>
    <property type="match status" value="1"/>
</dbReference>
<dbReference type="InterPro" id="IPR038257">
    <property type="entry name" value="CRISPR-assoc_Cas3_HD_sf"/>
</dbReference>
<feature type="region of interest" description="Disordered" evidence="10">
    <location>
        <begin position="454"/>
        <end position="477"/>
    </location>
</feature>
<keyword evidence="8" id="KW-0067">ATP-binding</keyword>
<evidence type="ECO:0000256" key="9">
    <source>
        <dbReference type="ARBA" id="ARBA00023118"/>
    </source>
</evidence>
<proteinExistence type="inferred from homology"/>
<dbReference type="PANTHER" id="PTHR47963">
    <property type="entry name" value="DEAD-BOX ATP-DEPENDENT RNA HELICASE 47, MITOCHONDRIAL"/>
    <property type="match status" value="1"/>
</dbReference>
<dbReference type="InterPro" id="IPR014001">
    <property type="entry name" value="Helicase_ATP-bd"/>
</dbReference>
<dbReference type="InterPro" id="IPR027417">
    <property type="entry name" value="P-loop_NTPase"/>
</dbReference>
<keyword evidence="5" id="KW-0547">Nucleotide-binding</keyword>
<sequence>MTDLTLSRLARDWPGKSHPSEHPALWHMLDVGAVARHLLTTRPIRGGATDAALALLVALHDLGKISNSFRAMLREGRGQIWRHWEHSALLLRHHDAVLADLLGGSDSVRRILYEAIAGHHGGPRQTPTASERQQQLQEIGPEALADAEQAIRAVAALFPGASLDGIDATGAKPLSWLLNGLVVQSDWIGSNPDWFPPAAPDMPLPAYWARACAQAEHAVAATGLYAASVTDVGDARILPPDVAPRPMQQAARDCALPDGPVLAVIEDATGAGKTEAALILAARMMQAGKADGLFFALPTMATANAMLSRVQAAAPALFDGAPTLGLAHGRAALSEGFRSLIGGEGANPETGPHCTRWLADDRRRILLSDIGIGTIDQALFAVLPTRFNALRLRALARKVLIVDEAHSYDPYMEAQLKRLLTFQARLGGSAVVMTATLPGRMKQGFVTAFQAGLAPPRPSRGRRRPAVPAADPPTAPYPALTIATNTAELTAVNPAEPTVRRVGVTRLSDPAQAVQLITEASAQGAACIWVRNAVDDAIEAVAALRAAGVRADLLHARFAICDRLEKERALQAVFGKSGQGRAGRVLVATQVAEQSLDLDFDVMVSDLAPIGALIQRAGRLWRHMDARPAPTRPVPEPVLHVLSPDPDRVENARWLHQVLGAGAYIYPPTVTWRSARALFDAGELRAPDGLRALIEAVEGADPLPLPEALEGENFQHIGQQMVERQLAENCLISAAEDFAQDAMRKIWDDEQFPTRLGVPQVTLALARCGAGGVVPYAGNGPDGWAMSELQVSKPRFDKLTPPDQTDPAITRIKQGWSEARAACTIIAPLGPEGRICEGLRYDPELGAIWN</sequence>
<keyword evidence="9" id="KW-0051">Antiviral defense</keyword>
<keyword evidence="7" id="KW-0347">Helicase</keyword>
<dbReference type="InterPro" id="IPR054712">
    <property type="entry name" value="Cas3-like_dom"/>
</dbReference>
<evidence type="ECO:0000259" key="11">
    <source>
        <dbReference type="PROSITE" id="PS51643"/>
    </source>
</evidence>
<dbReference type="RefSeq" id="WP_223162562.1">
    <property type="nucleotide sequence ID" value="NZ_FQVK01000035.1"/>
</dbReference>
<keyword evidence="4" id="KW-0479">Metal-binding</keyword>
<dbReference type="InterPro" id="IPR006474">
    <property type="entry name" value="Helicase_Cas3_CRISPR-ass_core"/>
</dbReference>
<evidence type="ECO:0000256" key="6">
    <source>
        <dbReference type="ARBA" id="ARBA00022801"/>
    </source>
</evidence>
<keyword evidence="3" id="KW-0540">Nuclease</keyword>
<comment type="similarity">
    <text evidence="1">In the N-terminal section; belongs to the CRISPR-associated nuclease Cas3-HD family.</text>
</comment>
<dbReference type="Pfam" id="PF22590">
    <property type="entry name" value="Cas3-like_C_2"/>
    <property type="match status" value="1"/>
</dbReference>
<comment type="similarity">
    <text evidence="2">In the central section; belongs to the CRISPR-associated helicase Cas3 family.</text>
</comment>
<reference evidence="12 13" key="1">
    <citation type="submission" date="2016-11" db="EMBL/GenBank/DDBJ databases">
        <authorList>
            <person name="Varghese N."/>
            <person name="Submissions S."/>
        </authorList>
    </citation>
    <scope>NUCLEOTIDE SEQUENCE [LARGE SCALE GENOMIC DNA]</scope>
    <source>
        <strain evidence="12 13">DSM 29341</strain>
    </source>
</reference>